<organism evidence="1 2">
    <name type="scientific">Candidatus Woesebacteria bacterium RIFCSPHIGHO2_01_FULL_39_28</name>
    <dbReference type="NCBI Taxonomy" id="1802496"/>
    <lineage>
        <taxon>Bacteria</taxon>
        <taxon>Candidatus Woeseibacteriota</taxon>
    </lineage>
</organism>
<sequence>MKGTRARRTWRALGPRMDEDTLDHALGEQTLAEQTWAVEVQRREIVEALKAQGEANLRAQEEARAQFRSLAQKRASELFNEIFEGMDFDPRKRV</sequence>
<evidence type="ECO:0000313" key="2">
    <source>
        <dbReference type="Proteomes" id="UP000178851"/>
    </source>
</evidence>
<accession>A0A1F7YC74</accession>
<dbReference type="EMBL" id="MGGI01000025">
    <property type="protein sequence ID" value="OGM24926.1"/>
    <property type="molecule type" value="Genomic_DNA"/>
</dbReference>
<protein>
    <submittedName>
        <fullName evidence="1">Uncharacterized protein</fullName>
    </submittedName>
</protein>
<evidence type="ECO:0000313" key="1">
    <source>
        <dbReference type="EMBL" id="OGM24926.1"/>
    </source>
</evidence>
<comment type="caution">
    <text evidence="1">The sequence shown here is derived from an EMBL/GenBank/DDBJ whole genome shotgun (WGS) entry which is preliminary data.</text>
</comment>
<reference evidence="1 2" key="1">
    <citation type="journal article" date="2016" name="Nat. Commun.">
        <title>Thousands of microbial genomes shed light on interconnected biogeochemical processes in an aquifer system.</title>
        <authorList>
            <person name="Anantharaman K."/>
            <person name="Brown C.T."/>
            <person name="Hug L.A."/>
            <person name="Sharon I."/>
            <person name="Castelle C.J."/>
            <person name="Probst A.J."/>
            <person name="Thomas B.C."/>
            <person name="Singh A."/>
            <person name="Wilkins M.J."/>
            <person name="Karaoz U."/>
            <person name="Brodie E.L."/>
            <person name="Williams K.H."/>
            <person name="Hubbard S.S."/>
            <person name="Banfield J.F."/>
        </authorList>
    </citation>
    <scope>NUCLEOTIDE SEQUENCE [LARGE SCALE GENOMIC DNA]</scope>
</reference>
<gene>
    <name evidence="1" type="ORF">A2627_03080</name>
</gene>
<name>A0A1F7YC74_9BACT</name>
<proteinExistence type="predicted"/>
<dbReference type="Proteomes" id="UP000178851">
    <property type="component" value="Unassembled WGS sequence"/>
</dbReference>
<dbReference type="AlphaFoldDB" id="A0A1F7YC74"/>